<dbReference type="PANTHER" id="PTHR33463">
    <property type="entry name" value="NB-ARC DOMAIN-CONTAINING PROTEIN-RELATED"/>
    <property type="match status" value="1"/>
</dbReference>
<dbReference type="Gene3D" id="3.80.10.10">
    <property type="entry name" value="Ribonuclease Inhibitor"/>
    <property type="match status" value="1"/>
</dbReference>
<accession>A0ABM4AF10</accession>
<dbReference type="PANTHER" id="PTHR33463:SF136">
    <property type="entry name" value="NB-ARC DOMAIN-CONTAINING PROTEIN"/>
    <property type="match status" value="1"/>
</dbReference>
<dbReference type="InterPro" id="IPR050905">
    <property type="entry name" value="Plant_NBS-LRR"/>
</dbReference>
<dbReference type="Pfam" id="PF23247">
    <property type="entry name" value="LRR_RPS2"/>
    <property type="match status" value="1"/>
</dbReference>
<dbReference type="InterPro" id="IPR057135">
    <property type="entry name" value="At4g27190-like_LRR"/>
</dbReference>
<dbReference type="GeneID" id="125420294"/>
<dbReference type="Proteomes" id="UP001652623">
    <property type="component" value="Chromosome 8"/>
</dbReference>
<evidence type="ECO:0000313" key="4">
    <source>
        <dbReference type="RefSeq" id="XP_060675324.1"/>
    </source>
</evidence>
<evidence type="ECO:0000256" key="1">
    <source>
        <dbReference type="ARBA" id="ARBA00022821"/>
    </source>
</evidence>
<dbReference type="RefSeq" id="XP_060675324.1">
    <property type="nucleotide sequence ID" value="XM_060819341.1"/>
</dbReference>
<keyword evidence="1" id="KW-0611">Plant defense</keyword>
<keyword evidence="3" id="KW-1185">Reference proteome</keyword>
<evidence type="ECO:0000259" key="2">
    <source>
        <dbReference type="Pfam" id="PF23247"/>
    </source>
</evidence>
<gene>
    <name evidence="4" type="primary">LOC125420294</name>
</gene>
<organism evidence="3 4">
    <name type="scientific">Ziziphus jujuba</name>
    <name type="common">Chinese jujube</name>
    <name type="synonym">Ziziphus sativa</name>
    <dbReference type="NCBI Taxonomy" id="326968"/>
    <lineage>
        <taxon>Eukaryota</taxon>
        <taxon>Viridiplantae</taxon>
        <taxon>Streptophyta</taxon>
        <taxon>Embryophyta</taxon>
        <taxon>Tracheophyta</taxon>
        <taxon>Spermatophyta</taxon>
        <taxon>Magnoliopsida</taxon>
        <taxon>eudicotyledons</taxon>
        <taxon>Gunneridae</taxon>
        <taxon>Pentapetalae</taxon>
        <taxon>rosids</taxon>
        <taxon>fabids</taxon>
        <taxon>Rosales</taxon>
        <taxon>Rhamnaceae</taxon>
        <taxon>Paliureae</taxon>
        <taxon>Ziziphus</taxon>
    </lineage>
</organism>
<proteinExistence type="predicted"/>
<evidence type="ECO:0000313" key="3">
    <source>
        <dbReference type="Proteomes" id="UP001652623"/>
    </source>
</evidence>
<sequence length="276" mass="31238">MIILRNMINFVSFYQGLHTCSFPLLTTLIVSQCMKLKVIAPEFFNVQETHGSVDIDTLYGRFRIRYNASGIEYYVGELILEGLPKLTQLMDESSQDHTSFQNFIILRVRDCNMLKNLVPSSISFQNLEMLTVSRCHGMLNLISSQTAKSMNRLKEMKISACQRLTEIISDQLEGDHDTESGEIVLSGLKTLEIYMLPSLTSFNLGKYMIGFPELESLVVNGCSEMQCFSVHGIISTPKLNELRLDGKTTKRVDNNTIDINSIIKHHFKNQAGYCGD</sequence>
<name>A0ABM4AF10_ZIZJJ</name>
<reference evidence="4" key="1">
    <citation type="submission" date="2025-08" db="UniProtKB">
        <authorList>
            <consortium name="RefSeq"/>
        </authorList>
    </citation>
    <scope>IDENTIFICATION</scope>
    <source>
        <tissue evidence="4">Seedling</tissue>
    </source>
</reference>
<protein>
    <submittedName>
        <fullName evidence="4">Uncharacterized protein LOC125420294</fullName>
    </submittedName>
</protein>
<feature type="domain" description="Disease resistance protein At4g27190-like leucine-rich repeats" evidence="2">
    <location>
        <begin position="122"/>
        <end position="242"/>
    </location>
</feature>
<dbReference type="InterPro" id="IPR032675">
    <property type="entry name" value="LRR_dom_sf"/>
</dbReference>
<dbReference type="SUPFAM" id="SSF52047">
    <property type="entry name" value="RNI-like"/>
    <property type="match status" value="1"/>
</dbReference>